<keyword evidence="2" id="KW-0813">Transport</keyword>
<dbReference type="InterPro" id="IPR035906">
    <property type="entry name" value="MetI-like_sf"/>
</dbReference>
<comment type="caution">
    <text evidence="9">The sequence shown here is derived from an EMBL/GenBank/DDBJ whole genome shotgun (WGS) entry which is preliminary data.</text>
</comment>
<evidence type="ECO:0000256" key="2">
    <source>
        <dbReference type="ARBA" id="ARBA00022448"/>
    </source>
</evidence>
<dbReference type="Gene3D" id="1.10.3720.10">
    <property type="entry name" value="MetI-like"/>
    <property type="match status" value="1"/>
</dbReference>
<feature type="transmembrane region" description="Helical" evidence="7">
    <location>
        <begin position="81"/>
        <end position="102"/>
    </location>
</feature>
<evidence type="ECO:0000256" key="3">
    <source>
        <dbReference type="ARBA" id="ARBA00022475"/>
    </source>
</evidence>
<gene>
    <name evidence="9" type="ORF">A8708_29670</name>
</gene>
<accession>A0A198AJ12</accession>
<protein>
    <submittedName>
        <fullName evidence="9">Sugar ABC transporter permease</fullName>
    </submittedName>
</protein>
<evidence type="ECO:0000256" key="4">
    <source>
        <dbReference type="ARBA" id="ARBA00022692"/>
    </source>
</evidence>
<evidence type="ECO:0000256" key="5">
    <source>
        <dbReference type="ARBA" id="ARBA00022989"/>
    </source>
</evidence>
<feature type="domain" description="ABC transmembrane type-1" evidence="8">
    <location>
        <begin position="92"/>
        <end position="293"/>
    </location>
</feature>
<keyword evidence="10" id="KW-1185">Reference proteome</keyword>
<keyword evidence="6 7" id="KW-0472">Membrane</keyword>
<dbReference type="AlphaFoldDB" id="A0A198AJ12"/>
<dbReference type="Proteomes" id="UP000078454">
    <property type="component" value="Unassembled WGS sequence"/>
</dbReference>
<proteinExistence type="predicted"/>
<feature type="transmembrane region" description="Helical" evidence="7">
    <location>
        <begin position="21"/>
        <end position="44"/>
    </location>
</feature>
<evidence type="ECO:0000259" key="8">
    <source>
        <dbReference type="Pfam" id="PF00528"/>
    </source>
</evidence>
<dbReference type="CDD" id="cd06261">
    <property type="entry name" value="TM_PBP2"/>
    <property type="match status" value="1"/>
</dbReference>
<dbReference type="Pfam" id="PF00528">
    <property type="entry name" value="BPD_transp_1"/>
    <property type="match status" value="1"/>
</dbReference>
<evidence type="ECO:0000313" key="10">
    <source>
        <dbReference type="Proteomes" id="UP000078454"/>
    </source>
</evidence>
<dbReference type="STRING" id="1850517.A8708_29670"/>
<dbReference type="EMBL" id="LYPB01000049">
    <property type="protein sequence ID" value="OAS21065.1"/>
    <property type="molecule type" value="Genomic_DNA"/>
</dbReference>
<evidence type="ECO:0000256" key="6">
    <source>
        <dbReference type="ARBA" id="ARBA00023136"/>
    </source>
</evidence>
<keyword evidence="3" id="KW-1003">Cell membrane</keyword>
<evidence type="ECO:0000313" key="9">
    <source>
        <dbReference type="EMBL" id="OAS21065.1"/>
    </source>
</evidence>
<dbReference type="OrthoDB" id="9788108at2"/>
<organism evidence="9 10">
    <name type="scientific">Paenibacillus oryzisoli</name>
    <dbReference type="NCBI Taxonomy" id="1850517"/>
    <lineage>
        <taxon>Bacteria</taxon>
        <taxon>Bacillati</taxon>
        <taxon>Bacillota</taxon>
        <taxon>Bacilli</taxon>
        <taxon>Bacillales</taxon>
        <taxon>Paenibacillaceae</taxon>
        <taxon>Paenibacillus</taxon>
    </lineage>
</organism>
<name>A0A198AJ12_9BACL</name>
<evidence type="ECO:0000256" key="7">
    <source>
        <dbReference type="SAM" id="Phobius"/>
    </source>
</evidence>
<dbReference type="GO" id="GO:0005886">
    <property type="term" value="C:plasma membrane"/>
    <property type="evidence" value="ECO:0007669"/>
    <property type="project" value="UniProtKB-SubCell"/>
</dbReference>
<sequence>MKRNFWHNAKFRENLAGYLFILPNFSGYLIFILLPILFSLYLVFVDWEYLKGFAGIEWVGLDNFKALGSDPKFVKALKNNLIFTLVSVPASILIGLLFAVVLNKYVFFKQTLRTLIFLPYVSSLVAVSVIWSIMYRASDGPINQVLRSVGIDHPPGWLSSPNSALFAIIIMQVWVTIGYAMVIYLAGLQGISKDLYEASDIDGASKVRQFFQITIPMLTPTTFLVAITLIIGSFQIFGPVNIMTQGGPIDSTMVLSYHIYLLAFRFYKMGYAATVSWVLFAIIFVVTIIQWQSQKRWQQHF</sequence>
<dbReference type="PANTHER" id="PTHR30193">
    <property type="entry name" value="ABC TRANSPORTER PERMEASE PROTEIN"/>
    <property type="match status" value="1"/>
</dbReference>
<reference evidence="9 10" key="1">
    <citation type="submission" date="2016-05" db="EMBL/GenBank/DDBJ databases">
        <title>Paenibacillus sp. 1ZS3-15 nov., isolated from the rhizosphere soil.</title>
        <authorList>
            <person name="Zhang X.X."/>
            <person name="Zhang J."/>
        </authorList>
    </citation>
    <scope>NUCLEOTIDE SEQUENCE [LARGE SCALE GENOMIC DNA]</scope>
    <source>
        <strain evidence="9 10">1ZS3-15</strain>
    </source>
</reference>
<dbReference type="SUPFAM" id="SSF161098">
    <property type="entry name" value="MetI-like"/>
    <property type="match status" value="1"/>
</dbReference>
<comment type="subcellular location">
    <subcellularLocation>
        <location evidence="1">Cell membrane</location>
        <topology evidence="1">Multi-pass membrane protein</topology>
    </subcellularLocation>
</comment>
<keyword evidence="5 7" id="KW-1133">Transmembrane helix</keyword>
<feature type="transmembrane region" description="Helical" evidence="7">
    <location>
        <begin position="270"/>
        <end position="291"/>
    </location>
</feature>
<dbReference type="RefSeq" id="WP_068662643.1">
    <property type="nucleotide sequence ID" value="NZ_LYPB01000049.1"/>
</dbReference>
<dbReference type="InterPro" id="IPR000515">
    <property type="entry name" value="MetI-like"/>
</dbReference>
<keyword evidence="4 7" id="KW-0812">Transmembrane</keyword>
<feature type="transmembrane region" description="Helical" evidence="7">
    <location>
        <begin position="114"/>
        <end position="134"/>
    </location>
</feature>
<dbReference type="GO" id="GO:0055085">
    <property type="term" value="P:transmembrane transport"/>
    <property type="evidence" value="ECO:0007669"/>
    <property type="project" value="InterPro"/>
</dbReference>
<evidence type="ECO:0000256" key="1">
    <source>
        <dbReference type="ARBA" id="ARBA00004651"/>
    </source>
</evidence>
<dbReference type="PANTHER" id="PTHR30193:SF37">
    <property type="entry name" value="INNER MEMBRANE ABC TRANSPORTER PERMEASE PROTEIN YCJO"/>
    <property type="match status" value="1"/>
</dbReference>
<feature type="transmembrane region" description="Helical" evidence="7">
    <location>
        <begin position="215"/>
        <end position="237"/>
    </location>
</feature>
<dbReference type="InterPro" id="IPR051393">
    <property type="entry name" value="ABC_transporter_permease"/>
</dbReference>
<feature type="transmembrane region" description="Helical" evidence="7">
    <location>
        <begin position="164"/>
        <end position="186"/>
    </location>
</feature>